<evidence type="ECO:0000256" key="5">
    <source>
        <dbReference type="ARBA" id="ARBA00022475"/>
    </source>
</evidence>
<dbReference type="GO" id="GO:0052851">
    <property type="term" value="F:ferric-chelate reductase (NADPH) activity"/>
    <property type="evidence" value="ECO:0007669"/>
    <property type="project" value="UniProtKB-EC"/>
</dbReference>
<dbReference type="InterPro" id="IPR039261">
    <property type="entry name" value="FNR_nucleotide-bd"/>
</dbReference>
<evidence type="ECO:0000256" key="10">
    <source>
        <dbReference type="ARBA" id="ARBA00023065"/>
    </source>
</evidence>
<feature type="transmembrane region" description="Helical" evidence="13">
    <location>
        <begin position="21"/>
        <end position="41"/>
    </location>
</feature>
<keyword evidence="7" id="KW-0249">Electron transport</keyword>
<dbReference type="EC" id="1.16.1.9" evidence="3"/>
<dbReference type="EMBL" id="FJUX01000091">
    <property type="protein sequence ID" value="CZT07012.1"/>
    <property type="molecule type" value="Genomic_DNA"/>
</dbReference>
<dbReference type="OrthoDB" id="4494341at2759"/>
<evidence type="ECO:0000256" key="4">
    <source>
        <dbReference type="ARBA" id="ARBA00022448"/>
    </source>
</evidence>
<evidence type="ECO:0000256" key="1">
    <source>
        <dbReference type="ARBA" id="ARBA00004651"/>
    </source>
</evidence>
<keyword evidence="11 13" id="KW-0472">Membrane</keyword>
<evidence type="ECO:0000256" key="7">
    <source>
        <dbReference type="ARBA" id="ARBA00022982"/>
    </source>
</evidence>
<dbReference type="SUPFAM" id="SSF52343">
    <property type="entry name" value="Ferredoxin reductase-like, C-terminal NADP-linked domain"/>
    <property type="match status" value="1"/>
</dbReference>
<dbReference type="GO" id="GO:0015677">
    <property type="term" value="P:copper ion import"/>
    <property type="evidence" value="ECO:0007669"/>
    <property type="project" value="TreeGrafter"/>
</dbReference>
<feature type="transmembrane region" description="Helical" evidence="13">
    <location>
        <begin position="168"/>
        <end position="190"/>
    </location>
</feature>
<evidence type="ECO:0000256" key="3">
    <source>
        <dbReference type="ARBA" id="ARBA00012668"/>
    </source>
</evidence>
<accession>A0A1E1L923</accession>
<evidence type="ECO:0000313" key="15">
    <source>
        <dbReference type="EMBL" id="CZT07012.1"/>
    </source>
</evidence>
<dbReference type="GO" id="GO:0005886">
    <property type="term" value="C:plasma membrane"/>
    <property type="evidence" value="ECO:0007669"/>
    <property type="project" value="UniProtKB-SubCell"/>
</dbReference>
<evidence type="ECO:0000256" key="2">
    <source>
        <dbReference type="ARBA" id="ARBA00006278"/>
    </source>
</evidence>
<keyword evidence="6 13" id="KW-0812">Transmembrane</keyword>
<evidence type="ECO:0000256" key="8">
    <source>
        <dbReference type="ARBA" id="ARBA00022989"/>
    </source>
</evidence>
<dbReference type="InterPro" id="IPR051410">
    <property type="entry name" value="Ferric/Cupric_Reductase"/>
</dbReference>
<keyword evidence="5" id="KW-1003">Cell membrane</keyword>
<name>A0A1E1L923_9HELO</name>
<dbReference type="InterPro" id="IPR017927">
    <property type="entry name" value="FAD-bd_FR_type"/>
</dbReference>
<evidence type="ECO:0000259" key="14">
    <source>
        <dbReference type="PROSITE" id="PS51384"/>
    </source>
</evidence>
<dbReference type="CDD" id="cd06186">
    <property type="entry name" value="NOX_Duox_like_FAD_NADP"/>
    <property type="match status" value="1"/>
</dbReference>
<keyword evidence="4" id="KW-0813">Transport</keyword>
<dbReference type="GO" id="GO:0006879">
    <property type="term" value="P:intracellular iron ion homeostasis"/>
    <property type="evidence" value="ECO:0007669"/>
    <property type="project" value="TreeGrafter"/>
</dbReference>
<dbReference type="Gene3D" id="3.40.50.80">
    <property type="entry name" value="Nucleotide-binding domain of ferredoxin-NADP reductase (FNR) module"/>
    <property type="match status" value="1"/>
</dbReference>
<protein>
    <recommendedName>
        <fullName evidence="3">ferric-chelate reductase (NADPH)</fullName>
        <ecNumber evidence="3">1.16.1.9</ecNumber>
    </recommendedName>
</protein>
<dbReference type="Pfam" id="PF01794">
    <property type="entry name" value="Ferric_reduct"/>
    <property type="match status" value="1"/>
</dbReference>
<evidence type="ECO:0000256" key="6">
    <source>
        <dbReference type="ARBA" id="ARBA00022692"/>
    </source>
</evidence>
<dbReference type="PANTHER" id="PTHR32361">
    <property type="entry name" value="FERRIC/CUPRIC REDUCTASE TRANSMEMBRANE COMPONENT"/>
    <property type="match status" value="1"/>
</dbReference>
<reference evidence="16" key="1">
    <citation type="submission" date="2016-03" db="EMBL/GenBank/DDBJ databases">
        <authorList>
            <person name="Guldener U."/>
        </authorList>
    </citation>
    <scope>NUCLEOTIDE SEQUENCE [LARGE SCALE GENOMIC DNA]</scope>
    <source>
        <strain evidence="16">04CH-RAC-A.6.1</strain>
    </source>
</reference>
<dbReference type="GO" id="GO:0006826">
    <property type="term" value="P:iron ion transport"/>
    <property type="evidence" value="ECO:0007669"/>
    <property type="project" value="TreeGrafter"/>
</dbReference>
<proteinExistence type="inferred from homology"/>
<organism evidence="15 16">
    <name type="scientific">Rhynchosporium agropyri</name>
    <dbReference type="NCBI Taxonomy" id="914238"/>
    <lineage>
        <taxon>Eukaryota</taxon>
        <taxon>Fungi</taxon>
        <taxon>Dikarya</taxon>
        <taxon>Ascomycota</taxon>
        <taxon>Pezizomycotina</taxon>
        <taxon>Leotiomycetes</taxon>
        <taxon>Helotiales</taxon>
        <taxon>Ploettnerulaceae</taxon>
        <taxon>Rhynchosporium</taxon>
    </lineage>
</organism>
<dbReference type="PROSITE" id="PS51384">
    <property type="entry name" value="FAD_FR"/>
    <property type="match status" value="1"/>
</dbReference>
<dbReference type="InterPro" id="IPR013130">
    <property type="entry name" value="Fe3_Rdtase_TM_dom"/>
</dbReference>
<gene>
    <name evidence="15" type="ORF">RAG0_12598</name>
</gene>
<dbReference type="InterPro" id="IPR013112">
    <property type="entry name" value="FAD-bd_8"/>
</dbReference>
<keyword evidence="9" id="KW-0560">Oxidoreductase</keyword>
<evidence type="ECO:0000313" key="16">
    <source>
        <dbReference type="Proteomes" id="UP000178912"/>
    </source>
</evidence>
<comment type="catalytic activity">
    <reaction evidence="12">
        <text>2 a Fe(II)-siderophore + NADP(+) + H(+) = 2 a Fe(III)-siderophore + NADPH</text>
        <dbReference type="Rhea" id="RHEA:28795"/>
        <dbReference type="Rhea" id="RHEA-COMP:11342"/>
        <dbReference type="Rhea" id="RHEA-COMP:11344"/>
        <dbReference type="ChEBI" id="CHEBI:15378"/>
        <dbReference type="ChEBI" id="CHEBI:29033"/>
        <dbReference type="ChEBI" id="CHEBI:29034"/>
        <dbReference type="ChEBI" id="CHEBI:57783"/>
        <dbReference type="ChEBI" id="CHEBI:58349"/>
        <dbReference type="EC" id="1.16.1.9"/>
    </reaction>
</comment>
<feature type="transmembrane region" description="Helical" evidence="13">
    <location>
        <begin position="230"/>
        <end position="252"/>
    </location>
</feature>
<evidence type="ECO:0000256" key="13">
    <source>
        <dbReference type="SAM" id="Phobius"/>
    </source>
</evidence>
<dbReference type="Pfam" id="PF08022">
    <property type="entry name" value="FAD_binding_8"/>
    <property type="match status" value="1"/>
</dbReference>
<feature type="domain" description="FAD-binding FR-type" evidence="14">
    <location>
        <begin position="258"/>
        <end position="372"/>
    </location>
</feature>
<dbReference type="Pfam" id="PF08030">
    <property type="entry name" value="NAD_binding_6"/>
    <property type="match status" value="1"/>
</dbReference>
<dbReference type="AlphaFoldDB" id="A0A1E1L923"/>
<evidence type="ECO:0000256" key="12">
    <source>
        <dbReference type="ARBA" id="ARBA00048483"/>
    </source>
</evidence>
<feature type="transmembrane region" description="Helical" evidence="13">
    <location>
        <begin position="79"/>
        <end position="98"/>
    </location>
</feature>
<comment type="subcellular location">
    <subcellularLocation>
        <location evidence="1">Cell membrane</location>
        <topology evidence="1">Multi-pass membrane protein</topology>
    </subcellularLocation>
</comment>
<comment type="similarity">
    <text evidence="2">Belongs to the ferric reductase (FRE) family.</text>
</comment>
<keyword evidence="8 13" id="KW-1133">Transmembrane helix</keyword>
<feature type="transmembrane region" description="Helical" evidence="13">
    <location>
        <begin position="202"/>
        <end position="224"/>
    </location>
</feature>
<evidence type="ECO:0000256" key="9">
    <source>
        <dbReference type="ARBA" id="ARBA00023002"/>
    </source>
</evidence>
<keyword evidence="10" id="KW-0406">Ion transport</keyword>
<dbReference type="Proteomes" id="UP000178912">
    <property type="component" value="Unassembled WGS sequence"/>
</dbReference>
<dbReference type="InterPro" id="IPR017938">
    <property type="entry name" value="Riboflavin_synthase-like_b-brl"/>
</dbReference>
<sequence>MSFSSFVRSGISKLRDMDIPSRYCFIFGCVFALWLLLRAIYRAFTSEWLATSFWFLKHLTYPHILPRIPFVGTATRLKVMLASGYLITNILLVTVIGVKSRSDMGTRAATMSIVNLIPLLCGPRLSLMTEMLGITLRTSIGSHQWLGRTAIAEALLHTIISLTGSQSFVWSGINASGVVASSAIGLILLFSFRVGRRLFYEWFLNLHLLLSVTALVAIGRHVFLRKPAETFLQIGICLWVGMTTMHSLMFAFRNFAIGRPFAKAVATRLSIPYPSERSLTGSSNVLQIDITVPRKWKVRAGQYVFLSIPRLGVMVGLRGHPFMLSWWDWSLDGLTISLLVKSRTGFTRELDKYTNKELLAFIDGPYGIEHTFGDYGTVIMFATGIGIAGHVPYIKDLISGYNNCQVRTRRILLIWQINKESQEQWVTSRMDNLLDSDTGYILEVRLHVLDYGGKKDVEYGNHSRIKKIFNTPNVVEVLQTEFESHRGKVMVSQCADRVMTDKVRREVQRRMSKRVRLVELDFQPSLREMGWPSTNGMEFKCKG</sequence>
<dbReference type="SUPFAM" id="SSF63380">
    <property type="entry name" value="Riboflavin synthase domain-like"/>
    <property type="match status" value="1"/>
</dbReference>
<dbReference type="InterPro" id="IPR013121">
    <property type="entry name" value="Fe_red_NAD-bd_6"/>
</dbReference>
<dbReference type="PANTHER" id="PTHR32361:SF26">
    <property type="entry name" value="FAD-BINDING 8 DOMAIN-CONTAINING PROTEIN-RELATED"/>
    <property type="match status" value="1"/>
</dbReference>
<evidence type="ECO:0000256" key="11">
    <source>
        <dbReference type="ARBA" id="ARBA00023136"/>
    </source>
</evidence>
<keyword evidence="16" id="KW-1185">Reference proteome</keyword>